<sequence>MLETQILPPAPPSIRAEVRERPVDFHQRLIVHFSWRALGQVMLRRNGGLRLPEVTSAPGLFRLRIGSGASMVQLLGETASLRRRFATLARAVPASGRGLAATIHTALAAGEPVALDIVTGGVIEPLYGRARAACLADRNERQLILQASRIELLQTGFAVETVR</sequence>
<proteinExistence type="predicted"/>
<evidence type="ECO:0000313" key="1">
    <source>
        <dbReference type="EMBL" id="MDF1586014.1"/>
    </source>
</evidence>
<gene>
    <name evidence="1" type="ORF">PZ740_06410</name>
</gene>
<name>A0AAP3V014_9PROT</name>
<dbReference type="Proteomes" id="UP001301140">
    <property type="component" value="Unassembled WGS sequence"/>
</dbReference>
<keyword evidence="2" id="KW-1185">Reference proteome</keyword>
<dbReference type="AlphaFoldDB" id="A0AAP3V014"/>
<accession>A0AAP3V014</accession>
<organism evidence="1 2">
    <name type="scientific">Marinimicrococcus flavescens</name>
    <dbReference type="NCBI Taxonomy" id="3031815"/>
    <lineage>
        <taxon>Bacteria</taxon>
        <taxon>Pseudomonadati</taxon>
        <taxon>Pseudomonadota</taxon>
        <taxon>Alphaproteobacteria</taxon>
        <taxon>Geminicoccales</taxon>
        <taxon>Geminicoccaceae</taxon>
        <taxon>Marinimicrococcus</taxon>
    </lineage>
</organism>
<comment type="caution">
    <text evidence="1">The sequence shown here is derived from an EMBL/GenBank/DDBJ whole genome shotgun (WGS) entry which is preliminary data.</text>
</comment>
<evidence type="ECO:0000313" key="2">
    <source>
        <dbReference type="Proteomes" id="UP001301140"/>
    </source>
</evidence>
<protein>
    <submittedName>
        <fullName evidence="1">Uncharacterized protein</fullName>
    </submittedName>
</protein>
<dbReference type="RefSeq" id="WP_327788434.1">
    <property type="nucleotide sequence ID" value="NZ_JARGEQ010000056.1"/>
</dbReference>
<reference evidence="1 2" key="1">
    <citation type="submission" date="2023-03" db="EMBL/GenBank/DDBJ databases">
        <title>YIM 152171 draft genome.</title>
        <authorList>
            <person name="Yang Z."/>
        </authorList>
    </citation>
    <scope>NUCLEOTIDE SEQUENCE [LARGE SCALE GENOMIC DNA]</scope>
    <source>
        <strain evidence="1 2">YIM 152171</strain>
    </source>
</reference>
<dbReference type="EMBL" id="JARGEQ010000056">
    <property type="protein sequence ID" value="MDF1586014.1"/>
    <property type="molecule type" value="Genomic_DNA"/>
</dbReference>